<protein>
    <recommendedName>
        <fullName evidence="2">Trafficking protein particle complex subunit 2-like protein</fullName>
    </recommendedName>
</protein>
<evidence type="ECO:0000256" key="1">
    <source>
        <dbReference type="ARBA" id="ARBA00006626"/>
    </source>
</evidence>
<dbReference type="InterPro" id="IPR044760">
    <property type="entry name" value="TRAPPC2L"/>
</dbReference>
<organism evidence="3 4">
    <name type="scientific">Pterulicium gracile</name>
    <dbReference type="NCBI Taxonomy" id="1884261"/>
    <lineage>
        <taxon>Eukaryota</taxon>
        <taxon>Fungi</taxon>
        <taxon>Dikarya</taxon>
        <taxon>Basidiomycota</taxon>
        <taxon>Agaricomycotina</taxon>
        <taxon>Agaricomycetes</taxon>
        <taxon>Agaricomycetidae</taxon>
        <taxon>Agaricales</taxon>
        <taxon>Pleurotineae</taxon>
        <taxon>Pterulaceae</taxon>
        <taxon>Pterulicium</taxon>
    </lineage>
</organism>
<dbReference type="EMBL" id="ML178822">
    <property type="protein sequence ID" value="TFL02318.1"/>
    <property type="molecule type" value="Genomic_DNA"/>
</dbReference>
<dbReference type="PANTHER" id="PTHR12403">
    <property type="entry name" value="TRAFFICKING PROTEIN PARTICLE COMPLEX SUBUNIT 2"/>
    <property type="match status" value="1"/>
</dbReference>
<dbReference type="STRING" id="1884261.A0A5C3QLV4"/>
<reference evidence="3 4" key="1">
    <citation type="journal article" date="2019" name="Nat. Ecol. Evol.">
        <title>Megaphylogeny resolves global patterns of mushroom evolution.</title>
        <authorList>
            <person name="Varga T."/>
            <person name="Krizsan K."/>
            <person name="Foldi C."/>
            <person name="Dima B."/>
            <person name="Sanchez-Garcia M."/>
            <person name="Sanchez-Ramirez S."/>
            <person name="Szollosi G.J."/>
            <person name="Szarkandi J.G."/>
            <person name="Papp V."/>
            <person name="Albert L."/>
            <person name="Andreopoulos W."/>
            <person name="Angelini C."/>
            <person name="Antonin V."/>
            <person name="Barry K.W."/>
            <person name="Bougher N.L."/>
            <person name="Buchanan P."/>
            <person name="Buyck B."/>
            <person name="Bense V."/>
            <person name="Catcheside P."/>
            <person name="Chovatia M."/>
            <person name="Cooper J."/>
            <person name="Damon W."/>
            <person name="Desjardin D."/>
            <person name="Finy P."/>
            <person name="Geml J."/>
            <person name="Haridas S."/>
            <person name="Hughes K."/>
            <person name="Justo A."/>
            <person name="Karasinski D."/>
            <person name="Kautmanova I."/>
            <person name="Kiss B."/>
            <person name="Kocsube S."/>
            <person name="Kotiranta H."/>
            <person name="LaButti K.M."/>
            <person name="Lechner B.E."/>
            <person name="Liimatainen K."/>
            <person name="Lipzen A."/>
            <person name="Lukacs Z."/>
            <person name="Mihaltcheva S."/>
            <person name="Morgado L.N."/>
            <person name="Niskanen T."/>
            <person name="Noordeloos M.E."/>
            <person name="Ohm R.A."/>
            <person name="Ortiz-Santana B."/>
            <person name="Ovrebo C."/>
            <person name="Racz N."/>
            <person name="Riley R."/>
            <person name="Savchenko A."/>
            <person name="Shiryaev A."/>
            <person name="Soop K."/>
            <person name="Spirin V."/>
            <person name="Szebenyi C."/>
            <person name="Tomsovsky M."/>
            <person name="Tulloss R.E."/>
            <person name="Uehling J."/>
            <person name="Grigoriev I.V."/>
            <person name="Vagvolgyi C."/>
            <person name="Papp T."/>
            <person name="Martin F.M."/>
            <person name="Miettinen O."/>
            <person name="Hibbett D.S."/>
            <person name="Nagy L.G."/>
        </authorList>
    </citation>
    <scope>NUCLEOTIDE SEQUENCE [LARGE SCALE GENOMIC DNA]</scope>
    <source>
        <strain evidence="3 4">CBS 309.79</strain>
    </source>
</reference>
<sequence>MIKTVAAVAYISPQSHPILVHTFNKPKDEAIKYHYAAHTSLDVIEERIAAAAVGGKTPDCYLGLLYVLEDLAVYGYITPLKVRIVVALPLTDTLVRDIEMIQLFKALHMAYYAAMSNPFLKLDAVSDSIPEHTPHALLTGGKWKGLQRRVDEIGRIIASG</sequence>
<evidence type="ECO:0000313" key="3">
    <source>
        <dbReference type="EMBL" id="TFL02318.1"/>
    </source>
</evidence>
<proteinExistence type="inferred from homology"/>
<evidence type="ECO:0000256" key="2">
    <source>
        <dbReference type="ARBA" id="ARBA00024408"/>
    </source>
</evidence>
<dbReference type="GO" id="GO:0006888">
    <property type="term" value="P:endoplasmic reticulum to Golgi vesicle-mediated transport"/>
    <property type="evidence" value="ECO:0007669"/>
    <property type="project" value="InterPro"/>
</dbReference>
<name>A0A5C3QLV4_9AGAR</name>
<dbReference type="AlphaFoldDB" id="A0A5C3QLV4"/>
<comment type="similarity">
    <text evidence="1">Belongs to the TRAPP small subunits family. Sedlin subfamily.</text>
</comment>
<dbReference type="Pfam" id="PF04628">
    <property type="entry name" value="Sedlin_N"/>
    <property type="match status" value="1"/>
</dbReference>
<dbReference type="GO" id="GO:0005737">
    <property type="term" value="C:cytoplasm"/>
    <property type="evidence" value="ECO:0007669"/>
    <property type="project" value="GOC"/>
</dbReference>
<dbReference type="InterPro" id="IPR006722">
    <property type="entry name" value="Sedlin"/>
</dbReference>
<evidence type="ECO:0000313" key="4">
    <source>
        <dbReference type="Proteomes" id="UP000305067"/>
    </source>
</evidence>
<dbReference type="CDD" id="cd14854">
    <property type="entry name" value="TRAPPC2L"/>
    <property type="match status" value="1"/>
</dbReference>
<dbReference type="InterPro" id="IPR011012">
    <property type="entry name" value="Longin-like_dom_sf"/>
</dbReference>
<accession>A0A5C3QLV4</accession>
<dbReference type="OrthoDB" id="18320at2759"/>
<dbReference type="SUPFAM" id="SSF64356">
    <property type="entry name" value="SNARE-like"/>
    <property type="match status" value="1"/>
</dbReference>
<dbReference type="Gene3D" id="3.30.450.70">
    <property type="match status" value="1"/>
</dbReference>
<dbReference type="Proteomes" id="UP000305067">
    <property type="component" value="Unassembled WGS sequence"/>
</dbReference>
<keyword evidence="4" id="KW-1185">Reference proteome</keyword>
<gene>
    <name evidence="3" type="ORF">BDV98DRAFT_505916</name>
</gene>